<dbReference type="OrthoDB" id="252464at2"/>
<evidence type="ECO:0000313" key="2">
    <source>
        <dbReference type="EMBL" id="TBH71965.1"/>
    </source>
</evidence>
<dbReference type="Pfam" id="PF12697">
    <property type="entry name" value="Abhydrolase_6"/>
    <property type="match status" value="1"/>
</dbReference>
<evidence type="ECO:0000259" key="1">
    <source>
        <dbReference type="Pfam" id="PF12697"/>
    </source>
</evidence>
<name>A0A4V6MRI1_9BACT</name>
<dbReference type="InterPro" id="IPR050266">
    <property type="entry name" value="AB_hydrolase_sf"/>
</dbReference>
<accession>A0A4V6MRI1</accession>
<gene>
    <name evidence="2" type="ORF">EWU20_09050</name>
</gene>
<keyword evidence="2" id="KW-0378">Hydrolase</keyword>
<feature type="domain" description="AB hydrolase-1" evidence="1">
    <location>
        <begin position="6"/>
        <end position="223"/>
    </location>
</feature>
<reference evidence="2 3" key="1">
    <citation type="submission" date="2019-02" db="EMBL/GenBank/DDBJ databases">
        <title>Genome of a new Bacteroidetes strain.</title>
        <authorList>
            <person name="Pitt A."/>
        </authorList>
    </citation>
    <scope>NUCLEOTIDE SEQUENCE [LARGE SCALE GENOMIC DNA]</scope>
    <source>
        <strain evidence="2 3">103A-SOEBACH</strain>
    </source>
</reference>
<dbReference type="RefSeq" id="WP_130923587.1">
    <property type="nucleotide sequence ID" value="NZ_JAANOL010000001.1"/>
</dbReference>
<dbReference type="PANTHER" id="PTHR43798">
    <property type="entry name" value="MONOACYLGLYCEROL LIPASE"/>
    <property type="match status" value="1"/>
</dbReference>
<dbReference type="EMBL" id="SEWY01000004">
    <property type="protein sequence ID" value="TBH71965.1"/>
    <property type="molecule type" value="Genomic_DNA"/>
</dbReference>
<dbReference type="PRINTS" id="PR00111">
    <property type="entry name" value="ABHYDROLASE"/>
</dbReference>
<comment type="caution">
    <text evidence="2">The sequence shown here is derived from an EMBL/GenBank/DDBJ whole genome shotgun (WGS) entry which is preliminary data.</text>
</comment>
<dbReference type="Gene3D" id="3.40.50.1820">
    <property type="entry name" value="alpha/beta hydrolase"/>
    <property type="match status" value="1"/>
</dbReference>
<proteinExistence type="predicted"/>
<organism evidence="2 3">
    <name type="scientific">Aquirufa antheringensis</name>
    <dbReference type="NCBI Taxonomy" id="2516559"/>
    <lineage>
        <taxon>Bacteria</taxon>
        <taxon>Pseudomonadati</taxon>
        <taxon>Bacteroidota</taxon>
        <taxon>Cytophagia</taxon>
        <taxon>Cytophagales</taxon>
        <taxon>Flectobacillaceae</taxon>
        <taxon>Aquirufa</taxon>
    </lineage>
</organism>
<dbReference type="SUPFAM" id="SSF53474">
    <property type="entry name" value="alpha/beta-Hydrolases"/>
    <property type="match status" value="1"/>
</dbReference>
<evidence type="ECO:0000313" key="3">
    <source>
        <dbReference type="Proteomes" id="UP000293583"/>
    </source>
</evidence>
<dbReference type="GO" id="GO:0016787">
    <property type="term" value="F:hydrolase activity"/>
    <property type="evidence" value="ECO:0007669"/>
    <property type="project" value="UniProtKB-KW"/>
</dbReference>
<dbReference type="InterPro" id="IPR029058">
    <property type="entry name" value="AB_hydrolase_fold"/>
</dbReference>
<keyword evidence="3" id="KW-1185">Reference proteome</keyword>
<dbReference type="InterPro" id="IPR000073">
    <property type="entry name" value="AB_hydrolase_1"/>
</dbReference>
<dbReference type="AlphaFoldDB" id="A0A4V6MRI1"/>
<protein>
    <submittedName>
        <fullName evidence="2">Alpha/beta hydrolase</fullName>
    </submittedName>
</protein>
<sequence>MPATQLVFLHGFGEDERVWTDFLPFHTFSFPVICPAYAEWTDCATLADYARKIVAHLPSEANFILVGHSMGGYIALEMASQFPERIQKVVMLHSTFVADTEEKKINRDRTADLLEKKGTAFFIGPFLPNLFATVSQELIATLAERYRTLPAAGLIAATKAMRDRSDFTTFVQTSNIPFLFILGEQDALISPESITRFVKKSVVILPNVGHQGTYEAPKAVAEAINQFVHV</sequence>
<dbReference type="Proteomes" id="UP000293583">
    <property type="component" value="Unassembled WGS sequence"/>
</dbReference>